<protein>
    <submittedName>
        <fullName evidence="1">Uncharacterized protein</fullName>
    </submittedName>
</protein>
<keyword evidence="2" id="KW-1185">Reference proteome</keyword>
<dbReference type="Proteomes" id="UP000308600">
    <property type="component" value="Unassembled WGS sequence"/>
</dbReference>
<dbReference type="EMBL" id="ML208621">
    <property type="protein sequence ID" value="TFK61900.1"/>
    <property type="molecule type" value="Genomic_DNA"/>
</dbReference>
<organism evidence="1 2">
    <name type="scientific">Pluteus cervinus</name>
    <dbReference type="NCBI Taxonomy" id="181527"/>
    <lineage>
        <taxon>Eukaryota</taxon>
        <taxon>Fungi</taxon>
        <taxon>Dikarya</taxon>
        <taxon>Basidiomycota</taxon>
        <taxon>Agaricomycotina</taxon>
        <taxon>Agaricomycetes</taxon>
        <taxon>Agaricomycetidae</taxon>
        <taxon>Agaricales</taxon>
        <taxon>Pluteineae</taxon>
        <taxon>Pluteaceae</taxon>
        <taxon>Pluteus</taxon>
    </lineage>
</organism>
<name>A0ACD3A849_9AGAR</name>
<sequence length="192" mass="21234">MTSYGMAYFLEDKTGLLTGSEYTDIHDRMKLVYRCTAKDSTHTAYMIYNLSDTSTSRGSSTRPVIALDFGAGNSLGVISFGLGSGSGEELKQVQMKKYLTKLSTLGSSKVRKFTGANGKEYTWRWKVKEDQEWACTDAEGTLIAYYSLKLAGEPDYPHSSGCMLTVEEPYADLASEMLASLMIMRHIAAHNL</sequence>
<gene>
    <name evidence="1" type="ORF">BDN72DRAFT_419925</name>
</gene>
<accession>A0ACD3A849</accession>
<evidence type="ECO:0000313" key="2">
    <source>
        <dbReference type="Proteomes" id="UP000308600"/>
    </source>
</evidence>
<evidence type="ECO:0000313" key="1">
    <source>
        <dbReference type="EMBL" id="TFK61900.1"/>
    </source>
</evidence>
<proteinExistence type="predicted"/>
<reference evidence="1 2" key="1">
    <citation type="journal article" date="2019" name="Nat. Ecol. Evol.">
        <title>Megaphylogeny resolves global patterns of mushroom evolution.</title>
        <authorList>
            <person name="Varga T."/>
            <person name="Krizsan K."/>
            <person name="Foldi C."/>
            <person name="Dima B."/>
            <person name="Sanchez-Garcia M."/>
            <person name="Sanchez-Ramirez S."/>
            <person name="Szollosi G.J."/>
            <person name="Szarkandi J.G."/>
            <person name="Papp V."/>
            <person name="Albert L."/>
            <person name="Andreopoulos W."/>
            <person name="Angelini C."/>
            <person name="Antonin V."/>
            <person name="Barry K.W."/>
            <person name="Bougher N.L."/>
            <person name="Buchanan P."/>
            <person name="Buyck B."/>
            <person name="Bense V."/>
            <person name="Catcheside P."/>
            <person name="Chovatia M."/>
            <person name="Cooper J."/>
            <person name="Damon W."/>
            <person name="Desjardin D."/>
            <person name="Finy P."/>
            <person name="Geml J."/>
            <person name="Haridas S."/>
            <person name="Hughes K."/>
            <person name="Justo A."/>
            <person name="Karasinski D."/>
            <person name="Kautmanova I."/>
            <person name="Kiss B."/>
            <person name="Kocsube S."/>
            <person name="Kotiranta H."/>
            <person name="LaButti K.M."/>
            <person name="Lechner B.E."/>
            <person name="Liimatainen K."/>
            <person name="Lipzen A."/>
            <person name="Lukacs Z."/>
            <person name="Mihaltcheva S."/>
            <person name="Morgado L.N."/>
            <person name="Niskanen T."/>
            <person name="Noordeloos M.E."/>
            <person name="Ohm R.A."/>
            <person name="Ortiz-Santana B."/>
            <person name="Ovrebo C."/>
            <person name="Racz N."/>
            <person name="Riley R."/>
            <person name="Savchenko A."/>
            <person name="Shiryaev A."/>
            <person name="Soop K."/>
            <person name="Spirin V."/>
            <person name="Szebenyi C."/>
            <person name="Tomsovsky M."/>
            <person name="Tulloss R.E."/>
            <person name="Uehling J."/>
            <person name="Grigoriev I.V."/>
            <person name="Vagvolgyi C."/>
            <person name="Papp T."/>
            <person name="Martin F.M."/>
            <person name="Miettinen O."/>
            <person name="Hibbett D.S."/>
            <person name="Nagy L.G."/>
        </authorList>
    </citation>
    <scope>NUCLEOTIDE SEQUENCE [LARGE SCALE GENOMIC DNA]</scope>
    <source>
        <strain evidence="1 2">NL-1719</strain>
    </source>
</reference>